<dbReference type="Proteomes" id="UP000251402">
    <property type="component" value="Chromosome"/>
</dbReference>
<keyword evidence="3" id="KW-1185">Reference proteome</keyword>
<dbReference type="RefSeq" id="WP_112568656.1">
    <property type="nucleotide sequence ID" value="NZ_CP043450.1"/>
</dbReference>
<name>A0A5C1I3W6_9SPHI</name>
<organism evidence="2 3">
    <name type="scientific">Mucilaginibacter rubeus</name>
    <dbReference type="NCBI Taxonomy" id="2027860"/>
    <lineage>
        <taxon>Bacteria</taxon>
        <taxon>Pseudomonadati</taxon>
        <taxon>Bacteroidota</taxon>
        <taxon>Sphingobacteriia</taxon>
        <taxon>Sphingobacteriales</taxon>
        <taxon>Sphingobacteriaceae</taxon>
        <taxon>Mucilaginibacter</taxon>
    </lineage>
</organism>
<evidence type="ECO:0000313" key="3">
    <source>
        <dbReference type="Proteomes" id="UP000251402"/>
    </source>
</evidence>
<accession>A0A5C1I3W6</accession>
<reference evidence="2" key="1">
    <citation type="submission" date="2019-08" db="EMBL/GenBank/DDBJ databases">
        <title>Comparative genome analysis confer to the adaptation heavy metal polluted environment.</title>
        <authorList>
            <person name="Li Y."/>
        </authorList>
    </citation>
    <scope>NUCLEOTIDE SEQUENCE [LARGE SCALE GENOMIC DNA]</scope>
    <source>
        <strain evidence="2">P1</strain>
    </source>
</reference>
<evidence type="ECO:0000256" key="1">
    <source>
        <dbReference type="SAM" id="MobiDB-lite"/>
    </source>
</evidence>
<gene>
    <name evidence="2" type="ORF">DEO27_021995</name>
</gene>
<evidence type="ECO:0000313" key="2">
    <source>
        <dbReference type="EMBL" id="QEM12569.1"/>
    </source>
</evidence>
<feature type="region of interest" description="Disordered" evidence="1">
    <location>
        <begin position="39"/>
        <end position="69"/>
    </location>
</feature>
<sequence length="69" mass="7737">MRLKTRKESIKATDIELTTIVRNGLFLKENHALNKKGFANQLKPAPPKIRPKGPMSKAIIESPQESVVQ</sequence>
<dbReference type="KEGG" id="mrub:DEO27_021995"/>
<proteinExistence type="predicted"/>
<dbReference type="EMBL" id="CP043450">
    <property type="protein sequence ID" value="QEM12569.1"/>
    <property type="molecule type" value="Genomic_DNA"/>
</dbReference>
<dbReference type="AlphaFoldDB" id="A0A5C1I3W6"/>
<protein>
    <submittedName>
        <fullName evidence="2">Uncharacterized protein</fullName>
    </submittedName>
</protein>